<dbReference type="SUPFAM" id="SSF52540">
    <property type="entry name" value="P-loop containing nucleoside triphosphate hydrolases"/>
    <property type="match status" value="1"/>
</dbReference>
<dbReference type="GO" id="GO:0005524">
    <property type="term" value="F:ATP binding"/>
    <property type="evidence" value="ECO:0007669"/>
    <property type="project" value="UniProtKB-KW"/>
</dbReference>
<dbReference type="PROSITE" id="PS00211">
    <property type="entry name" value="ABC_TRANSPORTER_1"/>
    <property type="match status" value="1"/>
</dbReference>
<evidence type="ECO:0000313" key="7">
    <source>
        <dbReference type="Proteomes" id="UP000563151"/>
    </source>
</evidence>
<comment type="similarity">
    <text evidence="1">Belongs to the ABC transporter superfamily.</text>
</comment>
<evidence type="ECO:0000256" key="1">
    <source>
        <dbReference type="ARBA" id="ARBA00005417"/>
    </source>
</evidence>
<dbReference type="InterPro" id="IPR027417">
    <property type="entry name" value="P-loop_NTPase"/>
</dbReference>
<keyword evidence="3" id="KW-0547">Nucleotide-binding</keyword>
<evidence type="ECO:0000313" key="6">
    <source>
        <dbReference type="EMBL" id="MBC2396407.1"/>
    </source>
</evidence>
<name>A0A923E4R1_CLOTT</name>
<dbReference type="Proteomes" id="UP000563151">
    <property type="component" value="Unassembled WGS sequence"/>
</dbReference>
<dbReference type="PROSITE" id="PS50893">
    <property type="entry name" value="ABC_TRANSPORTER_2"/>
    <property type="match status" value="1"/>
</dbReference>
<dbReference type="InterPro" id="IPR003439">
    <property type="entry name" value="ABC_transporter-like_ATP-bd"/>
</dbReference>
<accession>A0A923E4R1</accession>
<evidence type="ECO:0000256" key="3">
    <source>
        <dbReference type="ARBA" id="ARBA00022741"/>
    </source>
</evidence>
<organism evidence="6 7">
    <name type="scientific">Clostridium tetanomorphum</name>
    <dbReference type="NCBI Taxonomy" id="1553"/>
    <lineage>
        <taxon>Bacteria</taxon>
        <taxon>Bacillati</taxon>
        <taxon>Bacillota</taxon>
        <taxon>Clostridia</taxon>
        <taxon>Eubacteriales</taxon>
        <taxon>Clostridiaceae</taxon>
        <taxon>Clostridium</taxon>
    </lineage>
</organism>
<dbReference type="InterPro" id="IPR017871">
    <property type="entry name" value="ABC_transporter-like_CS"/>
</dbReference>
<keyword evidence="2" id="KW-0813">Transport</keyword>
<protein>
    <submittedName>
        <fullName evidence="6">ABC transporter ATP-binding protein</fullName>
    </submittedName>
</protein>
<feature type="domain" description="ABC transporter" evidence="5">
    <location>
        <begin position="3"/>
        <end position="231"/>
    </location>
</feature>
<dbReference type="PANTHER" id="PTHR43335:SF2">
    <property type="entry name" value="ABC TRANSPORTER, ATP-BINDING PROTEIN"/>
    <property type="match status" value="1"/>
</dbReference>
<evidence type="ECO:0000256" key="4">
    <source>
        <dbReference type="ARBA" id="ARBA00022840"/>
    </source>
</evidence>
<keyword evidence="4 6" id="KW-0067">ATP-binding</keyword>
<dbReference type="InterPro" id="IPR003593">
    <property type="entry name" value="AAA+_ATPase"/>
</dbReference>
<dbReference type="Gene3D" id="3.40.50.300">
    <property type="entry name" value="P-loop containing nucleotide triphosphate hydrolases"/>
    <property type="match status" value="1"/>
</dbReference>
<dbReference type="GO" id="GO:0016887">
    <property type="term" value="F:ATP hydrolysis activity"/>
    <property type="evidence" value="ECO:0007669"/>
    <property type="project" value="InterPro"/>
</dbReference>
<gene>
    <name evidence="6" type="ORF">HGG79_01260</name>
</gene>
<proteinExistence type="inferred from homology"/>
<reference evidence="6 7" key="1">
    <citation type="submission" date="2020-04" db="EMBL/GenBank/DDBJ databases">
        <title>Genomic insights into acetone-butanol-ethanol (ABE) fermentation by sequencing solventogenic clostridia strains.</title>
        <authorList>
            <person name="Brown S."/>
        </authorList>
    </citation>
    <scope>NUCLEOTIDE SEQUENCE [LARGE SCALE GENOMIC DNA]</scope>
    <source>
        <strain evidence="6 7">DJ011</strain>
    </source>
</reference>
<dbReference type="AlphaFoldDB" id="A0A923E4R1"/>
<dbReference type="Pfam" id="PF00005">
    <property type="entry name" value="ABC_tran"/>
    <property type="match status" value="1"/>
</dbReference>
<evidence type="ECO:0000259" key="5">
    <source>
        <dbReference type="PROSITE" id="PS50893"/>
    </source>
</evidence>
<dbReference type="CDD" id="cd03264">
    <property type="entry name" value="ABC_drug_resistance_like"/>
    <property type="match status" value="1"/>
</dbReference>
<dbReference type="SMART" id="SM00382">
    <property type="entry name" value="AAA"/>
    <property type="match status" value="1"/>
</dbReference>
<comment type="caution">
    <text evidence="6">The sequence shown here is derived from an EMBL/GenBank/DDBJ whole genome shotgun (WGS) entry which is preliminary data.</text>
</comment>
<dbReference type="RefSeq" id="WP_035148744.1">
    <property type="nucleotide sequence ID" value="NZ_JAAZWO010000001.1"/>
</dbReference>
<dbReference type="PANTHER" id="PTHR43335">
    <property type="entry name" value="ABC TRANSPORTER, ATP-BINDING PROTEIN"/>
    <property type="match status" value="1"/>
</dbReference>
<evidence type="ECO:0000256" key="2">
    <source>
        <dbReference type="ARBA" id="ARBA00022448"/>
    </source>
</evidence>
<dbReference type="EMBL" id="JAAZWO010000001">
    <property type="protein sequence ID" value="MBC2396407.1"/>
    <property type="molecule type" value="Genomic_DNA"/>
</dbReference>
<sequence>MKISVENLNMIYPKGKKALQDISLEMESPSLIGLLGPNGAGKSTFMKLLVAELLPTGGKIFIDNEPLLKNEKKLKSNLGYLPQSFGLYDELNVWQFLDYMAALKGIKDRNKAIDKVLEKTNLFDKRKTRISTLSGGQRQRVGIAQALMGNPELLIFDEPTVGLDPEERINFRNLFSQAAQHKIVLLSTHIIEDVQSVCDRLIVINQGEILFNGTPEKLIALAHNHVGIFKESLWERVEQKYQITARVNTARGIYCRIVAEKLPAFAQAVEPTLEDAYMYLIMGDEVIKP</sequence>
<keyword evidence="7" id="KW-1185">Reference proteome</keyword>